<evidence type="ECO:0000256" key="13">
    <source>
        <dbReference type="ARBA" id="ARBA00049201"/>
    </source>
</evidence>
<comment type="pathway">
    <text evidence="2">Bacterial outer membrane biogenesis; LPS core biosynthesis.</text>
</comment>
<keyword evidence="7" id="KW-0448">Lipopolysaccharide biosynthesis</keyword>
<evidence type="ECO:0000256" key="5">
    <source>
        <dbReference type="ARBA" id="ARBA00022676"/>
    </source>
</evidence>
<dbReference type="EC" id="2.4.99.23" evidence="10"/>
<dbReference type="Proteomes" id="UP000254771">
    <property type="component" value="Unassembled WGS sequence"/>
</dbReference>
<evidence type="ECO:0000256" key="7">
    <source>
        <dbReference type="ARBA" id="ARBA00022985"/>
    </source>
</evidence>
<comment type="subcellular location">
    <subcellularLocation>
        <location evidence="1">Cell inner membrane</location>
        <topology evidence="1">Peripheral membrane protein</topology>
        <orientation evidence="1">Cytoplasmic side</orientation>
    </subcellularLocation>
</comment>
<evidence type="ECO:0000256" key="9">
    <source>
        <dbReference type="ARBA" id="ARBA00043995"/>
    </source>
</evidence>
<organism evidence="14 15">
    <name type="scientific">endosymbiont of Escarpia spicata</name>
    <dbReference type="NCBI Taxonomy" id="2200908"/>
    <lineage>
        <taxon>Bacteria</taxon>
        <taxon>Pseudomonadati</taxon>
        <taxon>Pseudomonadota</taxon>
        <taxon>Gammaproteobacteria</taxon>
        <taxon>sulfur-oxidizing symbionts</taxon>
    </lineage>
</organism>
<dbReference type="EMBL" id="QFXE01000008">
    <property type="protein sequence ID" value="RDH86836.1"/>
    <property type="molecule type" value="Genomic_DNA"/>
</dbReference>
<evidence type="ECO:0000256" key="11">
    <source>
        <dbReference type="ARBA" id="ARBA00044190"/>
    </source>
</evidence>
<comment type="caution">
    <text evidence="14">The sequence shown here is derived from an EMBL/GenBank/DDBJ whole genome shotgun (WGS) entry which is preliminary data.</text>
</comment>
<comment type="catalytic activity">
    <reaction evidence="13">
        <text>an alpha-Kdo-(2-&gt;4)-alpha-Kdo-(2-&gt;6)-lipid A + ADP-L-glycero-beta-D-manno-heptose = an L-alpha-D-Hep-(1-&gt;5)-[alpha-Kdo-(2-&gt;4)]-alpha-Kdo-(2-&gt;6)-lipid A + ADP + H(+)</text>
        <dbReference type="Rhea" id="RHEA:74067"/>
        <dbReference type="ChEBI" id="CHEBI:15378"/>
        <dbReference type="ChEBI" id="CHEBI:61506"/>
        <dbReference type="ChEBI" id="CHEBI:176431"/>
        <dbReference type="ChEBI" id="CHEBI:193068"/>
        <dbReference type="ChEBI" id="CHEBI:456216"/>
        <dbReference type="EC" id="2.4.99.23"/>
    </reaction>
</comment>
<evidence type="ECO:0000256" key="1">
    <source>
        <dbReference type="ARBA" id="ARBA00004515"/>
    </source>
</evidence>
<keyword evidence="15" id="KW-1185">Reference proteome</keyword>
<dbReference type="Pfam" id="PF01075">
    <property type="entry name" value="Glyco_transf_9"/>
    <property type="match status" value="1"/>
</dbReference>
<dbReference type="SUPFAM" id="SSF53756">
    <property type="entry name" value="UDP-Glycosyltransferase/glycogen phosphorylase"/>
    <property type="match status" value="1"/>
</dbReference>
<dbReference type="InterPro" id="IPR051199">
    <property type="entry name" value="LPS_LOS_Heptosyltrfase"/>
</dbReference>
<sequence length="354" mass="38583">MRVLVIKTSSLGDVVHTLPALTDAAAALPDIRFDWVVEEAFAEIPAWHPAVDKVIPVAMRRWRRSVVKTWRSGEWRAFKSAVKARRYDAVIDAQGLLKSAFISVKTHGPRFGLDQSSAREPLAALAYSHPLYIPKGLHAITRVRQLFAHALGYPMPGSDPDYGIDGGRFQQQLTDEPYLLLLHGTTWQSKHYPEQDWRALIRLAGNAGLKVFLPWGSDVERLRAERLSEDMGNAEVLPKLDLAGLAGVIAGARGVAAVDTGLAHLTGALGVSAVILYGPTRPSLTGVVGESQVNLEVDFDCAPCLKRTCVYAEAAGGDPVCFDSLAPETVFARLAQLMSEDAQMETSSRSHHED</sequence>
<dbReference type="NCBIfam" id="TIGR02193">
    <property type="entry name" value="heptsyl_trn_I"/>
    <property type="match status" value="1"/>
</dbReference>
<evidence type="ECO:0000256" key="12">
    <source>
        <dbReference type="ARBA" id="ARBA00044330"/>
    </source>
</evidence>
<keyword evidence="4" id="KW-0997">Cell inner membrane</keyword>
<name>A0A370DPK1_9GAMM</name>
<dbReference type="InterPro" id="IPR002201">
    <property type="entry name" value="Glyco_trans_9"/>
</dbReference>
<gene>
    <name evidence="14" type="primary">waaC</name>
    <name evidence="14" type="ORF">DIZ78_08080</name>
</gene>
<reference evidence="14 15" key="1">
    <citation type="journal article" date="2018" name="ISME J.">
        <title>Endosymbiont genomes yield clues of tubeworm success.</title>
        <authorList>
            <person name="Li Y."/>
            <person name="Liles M.R."/>
            <person name="Halanych K.M."/>
        </authorList>
    </citation>
    <scope>NUCLEOTIDE SEQUENCE [LARGE SCALE GENOMIC DNA]</scope>
    <source>
        <strain evidence="14">A1462</strain>
    </source>
</reference>
<accession>A0A370DPK1</accession>
<dbReference type="PANTHER" id="PTHR30160:SF19">
    <property type="entry name" value="LIPOPOLYSACCHARIDE HEPTOSYLTRANSFERASE 1"/>
    <property type="match status" value="1"/>
</dbReference>
<dbReference type="GO" id="GO:0005886">
    <property type="term" value="C:plasma membrane"/>
    <property type="evidence" value="ECO:0007669"/>
    <property type="project" value="UniProtKB-SubCell"/>
</dbReference>
<dbReference type="AlphaFoldDB" id="A0A370DPK1"/>
<evidence type="ECO:0000256" key="6">
    <source>
        <dbReference type="ARBA" id="ARBA00022679"/>
    </source>
</evidence>
<dbReference type="GO" id="GO:0008713">
    <property type="term" value="F:ADP-heptose-lipopolysaccharide heptosyltransferase activity"/>
    <property type="evidence" value="ECO:0007669"/>
    <property type="project" value="TreeGrafter"/>
</dbReference>
<evidence type="ECO:0000256" key="2">
    <source>
        <dbReference type="ARBA" id="ARBA00004713"/>
    </source>
</evidence>
<protein>
    <recommendedName>
        <fullName evidence="11">Lipopolysaccharide heptosyltransferase 1</fullName>
        <ecNumber evidence="10">2.4.99.23</ecNumber>
    </recommendedName>
    <alternativeName>
        <fullName evidence="12">ADP-heptose:lipopolysaccharide heptosyltransferase I</fullName>
    </alternativeName>
</protein>
<evidence type="ECO:0000256" key="3">
    <source>
        <dbReference type="ARBA" id="ARBA00022475"/>
    </source>
</evidence>
<dbReference type="GO" id="GO:0009244">
    <property type="term" value="P:lipopolysaccharide core region biosynthetic process"/>
    <property type="evidence" value="ECO:0007669"/>
    <property type="project" value="InterPro"/>
</dbReference>
<dbReference type="Gene3D" id="3.40.50.2000">
    <property type="entry name" value="Glycogen Phosphorylase B"/>
    <property type="match status" value="2"/>
</dbReference>
<evidence type="ECO:0000313" key="15">
    <source>
        <dbReference type="Proteomes" id="UP000254771"/>
    </source>
</evidence>
<comment type="similarity">
    <text evidence="9">Belongs to the glycosyltransferase 9 family.</text>
</comment>
<evidence type="ECO:0000256" key="8">
    <source>
        <dbReference type="ARBA" id="ARBA00023136"/>
    </source>
</evidence>
<evidence type="ECO:0000256" key="10">
    <source>
        <dbReference type="ARBA" id="ARBA00044041"/>
    </source>
</evidence>
<evidence type="ECO:0000256" key="4">
    <source>
        <dbReference type="ARBA" id="ARBA00022519"/>
    </source>
</evidence>
<keyword evidence="3" id="KW-1003">Cell membrane</keyword>
<keyword evidence="5" id="KW-0328">Glycosyltransferase</keyword>
<keyword evidence="8" id="KW-0472">Membrane</keyword>
<keyword evidence="6" id="KW-0808">Transferase</keyword>
<dbReference type="PANTHER" id="PTHR30160">
    <property type="entry name" value="TETRAACYLDISACCHARIDE 4'-KINASE-RELATED"/>
    <property type="match status" value="1"/>
</dbReference>
<proteinExistence type="inferred from homology"/>
<dbReference type="GO" id="GO:0005829">
    <property type="term" value="C:cytosol"/>
    <property type="evidence" value="ECO:0007669"/>
    <property type="project" value="TreeGrafter"/>
</dbReference>
<dbReference type="InterPro" id="IPR011908">
    <property type="entry name" value="LipoPS_heptosylTferase-I"/>
</dbReference>
<dbReference type="CDD" id="cd03789">
    <property type="entry name" value="GT9_LPS_heptosyltransferase"/>
    <property type="match status" value="1"/>
</dbReference>
<evidence type="ECO:0000313" key="14">
    <source>
        <dbReference type="EMBL" id="RDH86836.1"/>
    </source>
</evidence>